<keyword evidence="3" id="KW-1003">Cell membrane</keyword>
<comment type="similarity">
    <text evidence="2">Belongs to the BMP lipoprotein family.</text>
</comment>
<keyword evidence="4" id="KW-0732">Signal</keyword>
<dbReference type="PROSITE" id="PS51318">
    <property type="entry name" value="TAT"/>
    <property type="match status" value="1"/>
</dbReference>
<evidence type="ECO:0000256" key="6">
    <source>
        <dbReference type="ARBA" id="ARBA00023288"/>
    </source>
</evidence>
<evidence type="ECO:0000313" key="8">
    <source>
        <dbReference type="EMBL" id="MFC6952159.1"/>
    </source>
</evidence>
<dbReference type="GO" id="GO:0005886">
    <property type="term" value="C:plasma membrane"/>
    <property type="evidence" value="ECO:0007669"/>
    <property type="project" value="UniProtKB-SubCell"/>
</dbReference>
<gene>
    <name evidence="8" type="ORF">ACFQGB_04715</name>
</gene>
<comment type="caution">
    <text evidence="8">The sequence shown here is derived from an EMBL/GenBank/DDBJ whole genome shotgun (WGS) entry which is preliminary data.</text>
</comment>
<dbReference type="PANTHER" id="PTHR34296">
    <property type="entry name" value="TRANSCRIPTIONAL ACTIVATOR PROTEIN MED"/>
    <property type="match status" value="1"/>
</dbReference>
<proteinExistence type="inferred from homology"/>
<evidence type="ECO:0000256" key="1">
    <source>
        <dbReference type="ARBA" id="ARBA00004193"/>
    </source>
</evidence>
<keyword evidence="6" id="KW-0449">Lipoprotein</keyword>
<accession>A0ABD5V9Q1</accession>
<dbReference type="PANTHER" id="PTHR34296:SF2">
    <property type="entry name" value="ABC TRANSPORTER GUANOSINE-BINDING PROTEIN NUPN"/>
    <property type="match status" value="1"/>
</dbReference>
<dbReference type="PROSITE" id="PS51257">
    <property type="entry name" value="PROKAR_LIPOPROTEIN"/>
    <property type="match status" value="1"/>
</dbReference>
<dbReference type="RefSeq" id="WP_336349151.1">
    <property type="nucleotide sequence ID" value="NZ_JAZAQL010000001.1"/>
</dbReference>
<evidence type="ECO:0000256" key="3">
    <source>
        <dbReference type="ARBA" id="ARBA00022475"/>
    </source>
</evidence>
<dbReference type="Pfam" id="PF02608">
    <property type="entry name" value="Bmp"/>
    <property type="match status" value="1"/>
</dbReference>
<dbReference type="InterPro" id="IPR050957">
    <property type="entry name" value="BMP_lipoprotein"/>
</dbReference>
<reference evidence="8 9" key="1">
    <citation type="journal article" date="2019" name="Int. J. Syst. Evol. Microbiol.">
        <title>The Global Catalogue of Microorganisms (GCM) 10K type strain sequencing project: providing services to taxonomists for standard genome sequencing and annotation.</title>
        <authorList>
            <consortium name="The Broad Institute Genomics Platform"/>
            <consortium name="The Broad Institute Genome Sequencing Center for Infectious Disease"/>
            <person name="Wu L."/>
            <person name="Ma J."/>
        </authorList>
    </citation>
    <scope>NUCLEOTIDE SEQUENCE [LARGE SCALE GENOMIC DNA]</scope>
    <source>
        <strain evidence="8 9">GX26</strain>
    </source>
</reference>
<dbReference type="Proteomes" id="UP001596395">
    <property type="component" value="Unassembled WGS sequence"/>
</dbReference>
<sequence length="369" mass="38292">MKSRRAVLTGAGTVSTAALAGCASRLPGVGAGDGDEVSTTTTKQFDDSDTYVGMVYATGGLGDDSFNDMANRGIKRSRVEYGVEYKNEVPESPDDMQDLQSGYAASSNPDFDLAVCVGFLQTDPLKQTAKAHGDQQFMLIDSVVDRDNVANYVFKEHEGSFLVGHLSALLTTQEFAAGAGSTNPDATTVGFVGGIESGLIKKFEAGFRAGVDQVDEPVDVQTAYVGAFDDVEGGKEAAAKMYDDGADVVYHAAGGTGLGVFQAAQERGRFAMGVDSDQSESDPRYANVIPASMVKRVDTAVFQAVGNVVDGAFQGGSVNSLGLAENGVELVYGSPLGDDIPSDVVDAVAASREGIVNGDISVPTTPEGN</sequence>
<dbReference type="AlphaFoldDB" id="A0ABD5V9Q1"/>
<evidence type="ECO:0000256" key="5">
    <source>
        <dbReference type="ARBA" id="ARBA00023136"/>
    </source>
</evidence>
<dbReference type="Gene3D" id="3.40.50.2300">
    <property type="match status" value="2"/>
</dbReference>
<dbReference type="CDD" id="cd06354">
    <property type="entry name" value="PBP1_PrnA-like"/>
    <property type="match status" value="1"/>
</dbReference>
<keyword evidence="9" id="KW-1185">Reference proteome</keyword>
<evidence type="ECO:0000256" key="4">
    <source>
        <dbReference type="ARBA" id="ARBA00022729"/>
    </source>
</evidence>
<keyword evidence="5" id="KW-0472">Membrane</keyword>
<dbReference type="SUPFAM" id="SSF53822">
    <property type="entry name" value="Periplasmic binding protein-like I"/>
    <property type="match status" value="1"/>
</dbReference>
<dbReference type="InterPro" id="IPR006311">
    <property type="entry name" value="TAT_signal"/>
</dbReference>
<comment type="subcellular location">
    <subcellularLocation>
        <location evidence="1">Cell membrane</location>
        <topology evidence="1">Lipid-anchor</topology>
    </subcellularLocation>
</comment>
<protein>
    <submittedName>
        <fullName evidence="8">BMP family protein</fullName>
    </submittedName>
</protein>
<dbReference type="EMBL" id="JBHSXN010000001">
    <property type="protein sequence ID" value="MFC6952159.1"/>
    <property type="molecule type" value="Genomic_DNA"/>
</dbReference>
<organism evidence="8 9">
    <name type="scientific">Halorubellus litoreus</name>
    <dbReference type="NCBI Taxonomy" id="755308"/>
    <lineage>
        <taxon>Archaea</taxon>
        <taxon>Methanobacteriati</taxon>
        <taxon>Methanobacteriota</taxon>
        <taxon>Stenosarchaea group</taxon>
        <taxon>Halobacteria</taxon>
        <taxon>Halobacteriales</taxon>
        <taxon>Halorubellaceae</taxon>
        <taxon>Halorubellus</taxon>
    </lineage>
</organism>
<evidence type="ECO:0000313" key="9">
    <source>
        <dbReference type="Proteomes" id="UP001596395"/>
    </source>
</evidence>
<dbReference type="InterPro" id="IPR003760">
    <property type="entry name" value="PnrA-like"/>
</dbReference>
<evidence type="ECO:0000256" key="2">
    <source>
        <dbReference type="ARBA" id="ARBA00008610"/>
    </source>
</evidence>
<name>A0ABD5V9Q1_9EURY</name>
<dbReference type="InterPro" id="IPR028082">
    <property type="entry name" value="Peripla_BP_I"/>
</dbReference>
<feature type="domain" description="ABC transporter substrate-binding protein PnrA-like" evidence="7">
    <location>
        <begin position="53"/>
        <end position="364"/>
    </location>
</feature>
<evidence type="ECO:0000259" key="7">
    <source>
        <dbReference type="Pfam" id="PF02608"/>
    </source>
</evidence>